<evidence type="ECO:0000259" key="1">
    <source>
        <dbReference type="PROSITE" id="PS51085"/>
    </source>
</evidence>
<name>A0ABT2I9B3_9SPHN</name>
<dbReference type="Proteomes" id="UP001165583">
    <property type="component" value="Unassembled WGS sequence"/>
</dbReference>
<sequence length="123" mass="12957">MPKDQSGSDKGAQASETFRILVDGDAAGFACRADQNVLQAMRAAGRSVLAVGCRGGGCGVCRVVIAEGQYEAKHMSAAWVTAEQAEVGMGLACRIYPRSDLRIEQAPRRCRARRTDAGKAVAA</sequence>
<dbReference type="RefSeq" id="WP_260047430.1">
    <property type="nucleotide sequence ID" value="NZ_JANZXA010000014.1"/>
</dbReference>
<dbReference type="SUPFAM" id="SSF54292">
    <property type="entry name" value="2Fe-2S ferredoxin-like"/>
    <property type="match status" value="1"/>
</dbReference>
<accession>A0ABT2I9B3</accession>
<dbReference type="PROSITE" id="PS00197">
    <property type="entry name" value="2FE2S_FER_1"/>
    <property type="match status" value="1"/>
</dbReference>
<dbReference type="Pfam" id="PF00111">
    <property type="entry name" value="Fer2"/>
    <property type="match status" value="1"/>
</dbReference>
<dbReference type="PROSITE" id="PS51085">
    <property type="entry name" value="2FE2S_FER_2"/>
    <property type="match status" value="1"/>
</dbReference>
<organism evidence="2 3">
    <name type="scientific">Novosphingobium mangrovi</name>
    <name type="common">ex Huang et al. 2023</name>
    <dbReference type="NCBI Taxonomy" id="2976432"/>
    <lineage>
        <taxon>Bacteria</taxon>
        <taxon>Pseudomonadati</taxon>
        <taxon>Pseudomonadota</taxon>
        <taxon>Alphaproteobacteria</taxon>
        <taxon>Sphingomonadales</taxon>
        <taxon>Sphingomonadaceae</taxon>
        <taxon>Novosphingobium</taxon>
    </lineage>
</organism>
<proteinExistence type="predicted"/>
<dbReference type="Gene3D" id="3.10.20.30">
    <property type="match status" value="1"/>
</dbReference>
<dbReference type="InterPro" id="IPR036010">
    <property type="entry name" value="2Fe-2S_ferredoxin-like_sf"/>
</dbReference>
<dbReference type="InterPro" id="IPR012675">
    <property type="entry name" value="Beta-grasp_dom_sf"/>
</dbReference>
<keyword evidence="3" id="KW-1185">Reference proteome</keyword>
<feature type="domain" description="2Fe-2S ferredoxin-type" evidence="1">
    <location>
        <begin position="16"/>
        <end position="109"/>
    </location>
</feature>
<gene>
    <name evidence="2" type="ORF">NZK81_17775</name>
</gene>
<comment type="caution">
    <text evidence="2">The sequence shown here is derived from an EMBL/GenBank/DDBJ whole genome shotgun (WGS) entry which is preliminary data.</text>
</comment>
<protein>
    <submittedName>
        <fullName evidence="2">2Fe-2S iron-sulfur cluster-binding protein</fullName>
    </submittedName>
</protein>
<reference evidence="2" key="1">
    <citation type="submission" date="2022-09" db="EMBL/GenBank/DDBJ databases">
        <title>Novosphingobium sp. Nov., a polycyclic aromatic hydrocarbon-degrading bacterium isolated form mangrove sediments in HongKong.</title>
        <authorList>
            <person name="Hu Z."/>
        </authorList>
    </citation>
    <scope>NUCLEOTIDE SEQUENCE</scope>
    <source>
        <strain evidence="2">HK4-1</strain>
    </source>
</reference>
<dbReference type="EMBL" id="JANZXA010000014">
    <property type="protein sequence ID" value="MCT2401403.1"/>
    <property type="molecule type" value="Genomic_DNA"/>
</dbReference>
<dbReference type="InterPro" id="IPR006058">
    <property type="entry name" value="2Fe2S_fd_BS"/>
</dbReference>
<evidence type="ECO:0000313" key="2">
    <source>
        <dbReference type="EMBL" id="MCT2401403.1"/>
    </source>
</evidence>
<evidence type="ECO:0000313" key="3">
    <source>
        <dbReference type="Proteomes" id="UP001165583"/>
    </source>
</evidence>
<dbReference type="InterPro" id="IPR001041">
    <property type="entry name" value="2Fe-2S_ferredoxin-type"/>
</dbReference>